<organism evidence="1 2">
    <name type="scientific">Actinomycetospora flava</name>
    <dbReference type="NCBI Taxonomy" id="3129232"/>
    <lineage>
        <taxon>Bacteria</taxon>
        <taxon>Bacillati</taxon>
        <taxon>Actinomycetota</taxon>
        <taxon>Actinomycetes</taxon>
        <taxon>Pseudonocardiales</taxon>
        <taxon>Pseudonocardiaceae</taxon>
        <taxon>Actinomycetospora</taxon>
    </lineage>
</organism>
<dbReference type="Proteomes" id="UP001369736">
    <property type="component" value="Unassembled WGS sequence"/>
</dbReference>
<keyword evidence="2" id="KW-1185">Reference proteome</keyword>
<reference evidence="1 2" key="1">
    <citation type="submission" date="2024-03" db="EMBL/GenBank/DDBJ databases">
        <title>Actinomycetospora sp. OC33-EN07, a novel actinomycete isolated from wild orchid (Aerides multiflora).</title>
        <authorList>
            <person name="Suriyachadkun C."/>
        </authorList>
    </citation>
    <scope>NUCLEOTIDE SEQUENCE [LARGE SCALE GENOMIC DNA]</scope>
    <source>
        <strain evidence="1 2">OC33-EN07</strain>
    </source>
</reference>
<gene>
    <name evidence="1" type="ORF">WCD58_00215</name>
</gene>
<name>A0ABU8LZK2_9PSEU</name>
<proteinExistence type="predicted"/>
<evidence type="ECO:0000313" key="2">
    <source>
        <dbReference type="Proteomes" id="UP001369736"/>
    </source>
</evidence>
<dbReference type="InterPro" id="IPR043758">
    <property type="entry name" value="DUF5703"/>
</dbReference>
<evidence type="ECO:0000313" key="1">
    <source>
        <dbReference type="EMBL" id="MEJ2859553.1"/>
    </source>
</evidence>
<dbReference type="EMBL" id="JBBEGM010000001">
    <property type="protein sequence ID" value="MEJ2859553.1"/>
    <property type="molecule type" value="Genomic_DNA"/>
</dbReference>
<dbReference type="RefSeq" id="WP_337698618.1">
    <property type="nucleotide sequence ID" value="NZ_JBBEGM010000001.1"/>
</dbReference>
<accession>A0ABU8LZK2</accession>
<protein>
    <submittedName>
        <fullName evidence="1">DUF5703 family protein</fullName>
    </submittedName>
</protein>
<sequence>MNTGGARDGGALVGAPVVEGDWEYQPVRLPPDVTRISATVQLGIRAEFGGWELARTLLYADGTRKVWLRRKLSRSSLVAGLAT</sequence>
<dbReference type="Pfam" id="PF18963">
    <property type="entry name" value="DUF5703"/>
    <property type="match status" value="1"/>
</dbReference>
<comment type="caution">
    <text evidence="1">The sequence shown here is derived from an EMBL/GenBank/DDBJ whole genome shotgun (WGS) entry which is preliminary data.</text>
</comment>